<name>A0A238F7L1_9BASI</name>
<feature type="transmembrane region" description="Helical" evidence="2">
    <location>
        <begin position="78"/>
        <end position="98"/>
    </location>
</feature>
<proteinExistence type="predicted"/>
<keyword evidence="2" id="KW-0812">Transmembrane</keyword>
<dbReference type="Proteomes" id="UP000198372">
    <property type="component" value="Unassembled WGS sequence"/>
</dbReference>
<evidence type="ECO:0000313" key="3">
    <source>
        <dbReference type="EMBL" id="SCV67168.1"/>
    </source>
</evidence>
<evidence type="ECO:0000256" key="1">
    <source>
        <dbReference type="SAM" id="MobiDB-lite"/>
    </source>
</evidence>
<keyword evidence="2" id="KW-1133">Transmembrane helix</keyword>
<accession>A0A238F7L1</accession>
<sequence>MSSLSDIYPDSSSSVMSSPTKAVAPTLASKSTLTPGAAAEASDDVAPSSSSSESTPTGPPTVLEVVAGVQGSRRRFMAWYFAAFTLATVVRMACFHPLVFGDYLANNLAPVERDDVRWGYILLVRAYDLALGGYLWSRVDGLAKRDGALFGAIIGSVSRIGLLVFERAYFLLSTETVSTLFLIDLVSLITAFSLLPILLPHSVESRPTSTALMRLERHPELIINILLSIGLSTFVCAFLGYAVERLGAQQFIKARTFERSVPSALLSDTLTPLQMLETPTIPIPSLRHYLEPLSMPRHIVHSLFLSLLTIPFVSILPSTAPLRLALVAFLLVAPQTATLLWDVLPLHAEAAFYVGAFEGIKAAISSAASAWTIEELRERRERIETVYAVALIEDEDEKSSLLVVAEETVEEELAKSA</sequence>
<dbReference type="OrthoDB" id="2537346at2759"/>
<evidence type="ECO:0000313" key="4">
    <source>
        <dbReference type="Proteomes" id="UP000198372"/>
    </source>
</evidence>
<gene>
    <name evidence="3" type="ORF">BQ2448_5814</name>
</gene>
<reference evidence="4" key="1">
    <citation type="submission" date="2016-09" db="EMBL/GenBank/DDBJ databases">
        <authorList>
            <person name="Jeantristanb JTB J.-T."/>
            <person name="Ricardo R."/>
        </authorList>
    </citation>
    <scope>NUCLEOTIDE SEQUENCE [LARGE SCALE GENOMIC DNA]</scope>
</reference>
<feature type="transmembrane region" description="Helical" evidence="2">
    <location>
        <begin position="299"/>
        <end position="317"/>
    </location>
</feature>
<dbReference type="EMBL" id="FMSP01000001">
    <property type="protein sequence ID" value="SCV67168.1"/>
    <property type="molecule type" value="Genomic_DNA"/>
</dbReference>
<feature type="region of interest" description="Disordered" evidence="1">
    <location>
        <begin position="1"/>
        <end position="20"/>
    </location>
</feature>
<feature type="compositionally biased region" description="Low complexity" evidence="1">
    <location>
        <begin position="35"/>
        <end position="61"/>
    </location>
</feature>
<keyword evidence="2" id="KW-0472">Membrane</keyword>
<feature type="region of interest" description="Disordered" evidence="1">
    <location>
        <begin position="34"/>
        <end position="61"/>
    </location>
</feature>
<dbReference type="AlphaFoldDB" id="A0A238F7L1"/>
<evidence type="ECO:0000256" key="2">
    <source>
        <dbReference type="SAM" id="Phobius"/>
    </source>
</evidence>
<protein>
    <submittedName>
        <fullName evidence="3">BQ2448_5814 protein</fullName>
    </submittedName>
</protein>
<feature type="transmembrane region" description="Helical" evidence="2">
    <location>
        <begin position="221"/>
        <end position="243"/>
    </location>
</feature>
<feature type="compositionally biased region" description="Low complexity" evidence="1">
    <location>
        <begin position="1"/>
        <end position="18"/>
    </location>
</feature>
<keyword evidence="4" id="KW-1185">Reference proteome</keyword>
<feature type="transmembrane region" description="Helical" evidence="2">
    <location>
        <begin position="148"/>
        <end position="165"/>
    </location>
</feature>
<organism evidence="3 4">
    <name type="scientific">Microbotryum intermedium</name>
    <dbReference type="NCBI Taxonomy" id="269621"/>
    <lineage>
        <taxon>Eukaryota</taxon>
        <taxon>Fungi</taxon>
        <taxon>Dikarya</taxon>
        <taxon>Basidiomycota</taxon>
        <taxon>Pucciniomycotina</taxon>
        <taxon>Microbotryomycetes</taxon>
        <taxon>Microbotryales</taxon>
        <taxon>Microbotryaceae</taxon>
        <taxon>Microbotryum</taxon>
    </lineage>
</organism>
<feature type="transmembrane region" description="Helical" evidence="2">
    <location>
        <begin position="177"/>
        <end position="200"/>
    </location>
</feature>